<dbReference type="PANTHER" id="PTHR42920:SF5">
    <property type="entry name" value="EAMA DOMAIN-CONTAINING PROTEIN"/>
    <property type="match status" value="1"/>
</dbReference>
<dbReference type="Proteomes" id="UP000285875">
    <property type="component" value="Chromosome"/>
</dbReference>
<evidence type="ECO:0000256" key="5">
    <source>
        <dbReference type="ARBA" id="ARBA00022989"/>
    </source>
</evidence>
<feature type="transmembrane region" description="Helical" evidence="7">
    <location>
        <begin position="253"/>
        <end position="272"/>
    </location>
</feature>
<dbReference type="Pfam" id="PF00892">
    <property type="entry name" value="EamA"/>
    <property type="match status" value="2"/>
</dbReference>
<evidence type="ECO:0000313" key="9">
    <source>
        <dbReference type="EMBL" id="AZZ38786.1"/>
    </source>
</evidence>
<comment type="similarity">
    <text evidence="2">Belongs to the EamA transporter family.</text>
</comment>
<keyword evidence="5 7" id="KW-1133">Transmembrane helix</keyword>
<feature type="transmembrane region" description="Helical" evidence="7">
    <location>
        <begin position="122"/>
        <end position="145"/>
    </location>
</feature>
<dbReference type="KEGG" id="aji:C0Z10_02415"/>
<dbReference type="InterPro" id="IPR037185">
    <property type="entry name" value="EmrE-like"/>
</dbReference>
<feature type="transmembrane region" description="Helical" evidence="7">
    <location>
        <begin position="217"/>
        <end position="241"/>
    </location>
</feature>
<keyword evidence="6 7" id="KW-0472">Membrane</keyword>
<evidence type="ECO:0000259" key="8">
    <source>
        <dbReference type="Pfam" id="PF00892"/>
    </source>
</evidence>
<dbReference type="RefSeq" id="WP_097798357.1">
    <property type="nucleotide sequence ID" value="NZ_CP025570.1"/>
</dbReference>
<gene>
    <name evidence="9" type="ORF">C0Z10_02415</name>
</gene>
<feature type="transmembrane region" description="Helical" evidence="7">
    <location>
        <begin position="35"/>
        <end position="54"/>
    </location>
</feature>
<feature type="transmembrane region" description="Helical" evidence="7">
    <location>
        <begin position="66"/>
        <end position="86"/>
    </location>
</feature>
<dbReference type="PANTHER" id="PTHR42920">
    <property type="entry name" value="OS03G0707200 PROTEIN-RELATED"/>
    <property type="match status" value="1"/>
</dbReference>
<feature type="domain" description="EamA" evidence="8">
    <location>
        <begin position="153"/>
        <end position="294"/>
    </location>
</feature>
<evidence type="ECO:0000256" key="7">
    <source>
        <dbReference type="SAM" id="Phobius"/>
    </source>
</evidence>
<evidence type="ECO:0000313" key="10">
    <source>
        <dbReference type="Proteomes" id="UP000285875"/>
    </source>
</evidence>
<keyword evidence="4 7" id="KW-0812">Transmembrane</keyword>
<feature type="transmembrane region" description="Helical" evidence="7">
    <location>
        <begin position="151"/>
        <end position="170"/>
    </location>
</feature>
<dbReference type="InterPro" id="IPR051258">
    <property type="entry name" value="Diverse_Substrate_Transporter"/>
</dbReference>
<feature type="transmembrane region" description="Helical" evidence="7">
    <location>
        <begin position="278"/>
        <end position="296"/>
    </location>
</feature>
<sequence length="322" mass="32791">MQSSLSHVAAVLVAGMLWGTTGTVAHHAPPGSDPMLIGLSTFGFGGLILMSTRPRRTLALLRERRALPLLAVGAVGVLGYACFYYWSLDLIGVAAGDALALASGPVWAGVLEMVVDRRPPGWVWLGVVSVPVAGICLLVSSGGSAPASRPVAGAVLGLAAGFGWALYSWAGSRLIVDPEAGGNGTGGRDSGTVMAAMFTLASVVLVPWFLLAGPGPLIGAGGLPVLAYLAVVPMALGYTLFGFGLRRVPASAATTLALTEPLTATLLATSILGEKLTGTGWIGLSLVGAGIVLSAISQGRSVARRRSASGRRRIRDLSRSGR</sequence>
<dbReference type="InterPro" id="IPR000620">
    <property type="entry name" value="EamA_dom"/>
</dbReference>
<dbReference type="SUPFAM" id="SSF103481">
    <property type="entry name" value="Multidrug resistance efflux transporter EmrE"/>
    <property type="match status" value="2"/>
</dbReference>
<feature type="domain" description="EamA" evidence="8">
    <location>
        <begin position="8"/>
        <end position="139"/>
    </location>
</feature>
<feature type="transmembrane region" description="Helical" evidence="7">
    <location>
        <begin position="98"/>
        <end position="115"/>
    </location>
</feature>
<dbReference type="Gene3D" id="1.10.3730.20">
    <property type="match status" value="1"/>
</dbReference>
<evidence type="ECO:0000256" key="6">
    <source>
        <dbReference type="ARBA" id="ARBA00023136"/>
    </source>
</evidence>
<dbReference type="EMBL" id="CP025570">
    <property type="protein sequence ID" value="AZZ38786.1"/>
    <property type="molecule type" value="Genomic_DNA"/>
</dbReference>
<keyword evidence="3" id="KW-1003">Cell membrane</keyword>
<reference evidence="10" key="1">
    <citation type="submission" date="2017-12" db="EMBL/GenBank/DDBJ databases">
        <title>Whole genome sequencing of Acidipropionibacterium jensenii strains JS279 and JS280.</title>
        <authorList>
            <person name="Deptula P."/>
            <person name="Laine P."/>
            <person name="Smolander O.-P."/>
            <person name="Paulin L."/>
            <person name="Auvinen P."/>
            <person name="Varmanen P."/>
        </authorList>
    </citation>
    <scope>NUCLEOTIDE SEQUENCE [LARGE SCALE GENOMIC DNA]</scope>
    <source>
        <strain evidence="10">JS280</strain>
    </source>
</reference>
<evidence type="ECO:0000256" key="1">
    <source>
        <dbReference type="ARBA" id="ARBA00004651"/>
    </source>
</evidence>
<feature type="transmembrane region" description="Helical" evidence="7">
    <location>
        <begin position="191"/>
        <end position="211"/>
    </location>
</feature>
<comment type="subcellular location">
    <subcellularLocation>
        <location evidence="1">Cell membrane</location>
        <topology evidence="1">Multi-pass membrane protein</topology>
    </subcellularLocation>
</comment>
<proteinExistence type="inferred from homology"/>
<organism evidence="9 10">
    <name type="scientific">Acidipropionibacterium jensenii</name>
    <dbReference type="NCBI Taxonomy" id="1749"/>
    <lineage>
        <taxon>Bacteria</taxon>
        <taxon>Bacillati</taxon>
        <taxon>Actinomycetota</taxon>
        <taxon>Actinomycetes</taxon>
        <taxon>Propionibacteriales</taxon>
        <taxon>Propionibacteriaceae</taxon>
        <taxon>Acidipropionibacterium</taxon>
    </lineage>
</organism>
<evidence type="ECO:0000256" key="2">
    <source>
        <dbReference type="ARBA" id="ARBA00007362"/>
    </source>
</evidence>
<evidence type="ECO:0000256" key="3">
    <source>
        <dbReference type="ARBA" id="ARBA00022475"/>
    </source>
</evidence>
<evidence type="ECO:0000256" key="4">
    <source>
        <dbReference type="ARBA" id="ARBA00022692"/>
    </source>
</evidence>
<dbReference type="GO" id="GO:0005886">
    <property type="term" value="C:plasma membrane"/>
    <property type="evidence" value="ECO:0007669"/>
    <property type="project" value="UniProtKB-SubCell"/>
</dbReference>
<dbReference type="AlphaFoldDB" id="A0A3Q9UCJ0"/>
<name>A0A3Q9UCJ0_9ACTN</name>
<protein>
    <submittedName>
        <fullName evidence="9">EamA family transporter</fullName>
    </submittedName>
</protein>
<accession>A0A3Q9UCJ0</accession>